<feature type="domain" description="Co-chaperone DjlA N-terminal" evidence="1">
    <location>
        <begin position="26"/>
        <end position="141"/>
    </location>
</feature>
<evidence type="ECO:0000313" key="2">
    <source>
        <dbReference type="EMBL" id="TFZ00228.1"/>
    </source>
</evidence>
<evidence type="ECO:0000313" key="3">
    <source>
        <dbReference type="Proteomes" id="UP000297839"/>
    </source>
</evidence>
<name>A0A4Z0BPQ6_9BURK</name>
<dbReference type="Gene3D" id="1.10.3680.10">
    <property type="entry name" value="TerB-like"/>
    <property type="match status" value="1"/>
</dbReference>
<proteinExistence type="predicted"/>
<protein>
    <submittedName>
        <fullName evidence="2">TerB family tellurite resistance protein</fullName>
    </submittedName>
</protein>
<dbReference type="EMBL" id="SMLK01000004">
    <property type="protein sequence ID" value="TFZ00228.1"/>
    <property type="molecule type" value="Genomic_DNA"/>
</dbReference>
<dbReference type="Proteomes" id="UP000297839">
    <property type="component" value="Unassembled WGS sequence"/>
</dbReference>
<gene>
    <name evidence="2" type="ORF">EZ216_14100</name>
</gene>
<dbReference type="InterPro" id="IPR007791">
    <property type="entry name" value="DjlA_N"/>
</dbReference>
<accession>A0A4Z0BPQ6</accession>
<dbReference type="RefSeq" id="WP_135250414.1">
    <property type="nucleotide sequence ID" value="NZ_SMLK01000004.1"/>
</dbReference>
<reference evidence="2 3" key="1">
    <citation type="submission" date="2019-03" db="EMBL/GenBank/DDBJ databases">
        <title>Ramlibacter sp. 18x22-1, whole genome shotgun sequence.</title>
        <authorList>
            <person name="Zhang X."/>
            <person name="Feng G."/>
            <person name="Zhu H."/>
        </authorList>
    </citation>
    <scope>NUCLEOTIDE SEQUENCE [LARGE SCALE GENOMIC DNA]</scope>
    <source>
        <strain evidence="2 3">18x22-1</strain>
    </source>
</reference>
<dbReference type="OrthoDB" id="5294347at2"/>
<comment type="caution">
    <text evidence="2">The sequence shown here is derived from an EMBL/GenBank/DDBJ whole genome shotgun (WGS) entry which is preliminary data.</text>
</comment>
<organism evidence="2 3">
    <name type="scientific">Ramlibacter humi</name>
    <dbReference type="NCBI Taxonomy" id="2530451"/>
    <lineage>
        <taxon>Bacteria</taxon>
        <taxon>Pseudomonadati</taxon>
        <taxon>Pseudomonadota</taxon>
        <taxon>Betaproteobacteria</taxon>
        <taxon>Burkholderiales</taxon>
        <taxon>Comamonadaceae</taxon>
        <taxon>Ramlibacter</taxon>
    </lineage>
</organism>
<evidence type="ECO:0000259" key="1">
    <source>
        <dbReference type="Pfam" id="PF05099"/>
    </source>
</evidence>
<dbReference type="CDD" id="cd07313">
    <property type="entry name" value="terB_like_2"/>
    <property type="match status" value="1"/>
</dbReference>
<dbReference type="Pfam" id="PF05099">
    <property type="entry name" value="TerB"/>
    <property type="match status" value="1"/>
</dbReference>
<dbReference type="SUPFAM" id="SSF158682">
    <property type="entry name" value="TerB-like"/>
    <property type="match status" value="1"/>
</dbReference>
<keyword evidence="3" id="KW-1185">Reference proteome</keyword>
<sequence length="150" mass="16261">MFQGLRDFLDSLTDGLAEPHPDNLPLACAVLLVEVMRAEPQVSPAARQAVMAGLRRRFRLGDEALTALIAMAEQASRHASDFHQFTSQLNDALDNAAKIAVVESMWQVAYADGALGDHEQHLISRIAGLLNVTHGEYIAAKMRAKEAAGL</sequence>
<dbReference type="InterPro" id="IPR029024">
    <property type="entry name" value="TerB-like"/>
</dbReference>
<dbReference type="AlphaFoldDB" id="A0A4Z0BPQ6"/>